<feature type="transmembrane region" description="Helical" evidence="1">
    <location>
        <begin position="12"/>
        <end position="37"/>
    </location>
</feature>
<protein>
    <submittedName>
        <fullName evidence="2">Uncharacterized protein</fullName>
    </submittedName>
</protein>
<evidence type="ECO:0000313" key="2">
    <source>
        <dbReference type="EMBL" id="GGD66281.1"/>
    </source>
</evidence>
<evidence type="ECO:0000313" key="3">
    <source>
        <dbReference type="Proteomes" id="UP000612456"/>
    </source>
</evidence>
<accession>A0A916YXH5</accession>
<sequence>MLWIAYRRLNRNLTFLVYPIALDAIALGIGWLLAGFVKQPAWSLKLLLDMGLPSLSHLLNQPQLANTIDYLRLFGEEGAAVSAAAVILLLFVLCWAQGGYIAGLQTIATDGKPDVAHFIRHGRASFARFVLFRIIVFLAKISVTLGTTALFGTAGLFLSLLVFMTLRIVFIYLEFTMVERRLSWDRVLGQSRAYFSSALSDTAKIVVVLFASSGLCSFLLHRFWSPAAAIAGIIIYAYVMTGLQVALMTVLTQTRSES</sequence>
<dbReference type="RefSeq" id="WP_188992303.1">
    <property type="nucleotide sequence ID" value="NZ_BMHP01000002.1"/>
</dbReference>
<feature type="transmembrane region" description="Helical" evidence="1">
    <location>
        <begin position="194"/>
        <end position="220"/>
    </location>
</feature>
<reference evidence="2" key="1">
    <citation type="journal article" date="2014" name="Int. J. Syst. Evol. Microbiol.">
        <title>Complete genome sequence of Corynebacterium casei LMG S-19264T (=DSM 44701T), isolated from a smear-ripened cheese.</title>
        <authorList>
            <consortium name="US DOE Joint Genome Institute (JGI-PGF)"/>
            <person name="Walter F."/>
            <person name="Albersmeier A."/>
            <person name="Kalinowski J."/>
            <person name="Ruckert C."/>
        </authorList>
    </citation>
    <scope>NUCLEOTIDE SEQUENCE</scope>
    <source>
        <strain evidence="2">CGMCC 1.15178</strain>
    </source>
</reference>
<keyword evidence="1" id="KW-0472">Membrane</keyword>
<dbReference type="AlphaFoldDB" id="A0A916YXH5"/>
<keyword evidence="1" id="KW-0812">Transmembrane</keyword>
<feature type="transmembrane region" description="Helical" evidence="1">
    <location>
        <begin position="149"/>
        <end position="173"/>
    </location>
</feature>
<feature type="transmembrane region" description="Helical" evidence="1">
    <location>
        <begin position="125"/>
        <end position="143"/>
    </location>
</feature>
<gene>
    <name evidence="2" type="ORF">GCM10010911_25080</name>
</gene>
<keyword evidence="3" id="KW-1185">Reference proteome</keyword>
<evidence type="ECO:0000256" key="1">
    <source>
        <dbReference type="SAM" id="Phobius"/>
    </source>
</evidence>
<dbReference type="EMBL" id="BMHP01000002">
    <property type="protein sequence ID" value="GGD66281.1"/>
    <property type="molecule type" value="Genomic_DNA"/>
</dbReference>
<reference evidence="2" key="2">
    <citation type="submission" date="2020-09" db="EMBL/GenBank/DDBJ databases">
        <authorList>
            <person name="Sun Q."/>
            <person name="Zhou Y."/>
        </authorList>
    </citation>
    <scope>NUCLEOTIDE SEQUENCE</scope>
    <source>
        <strain evidence="2">CGMCC 1.15178</strain>
    </source>
</reference>
<feature type="transmembrane region" description="Helical" evidence="1">
    <location>
        <begin position="79"/>
        <end position="104"/>
    </location>
</feature>
<comment type="caution">
    <text evidence="2">The sequence shown here is derived from an EMBL/GenBank/DDBJ whole genome shotgun (WGS) entry which is preliminary data.</text>
</comment>
<dbReference type="Proteomes" id="UP000612456">
    <property type="component" value="Unassembled WGS sequence"/>
</dbReference>
<keyword evidence="1" id="KW-1133">Transmembrane helix</keyword>
<organism evidence="2 3">
    <name type="scientific">Paenibacillus nasutitermitis</name>
    <dbReference type="NCBI Taxonomy" id="1652958"/>
    <lineage>
        <taxon>Bacteria</taxon>
        <taxon>Bacillati</taxon>
        <taxon>Bacillota</taxon>
        <taxon>Bacilli</taxon>
        <taxon>Bacillales</taxon>
        <taxon>Paenibacillaceae</taxon>
        <taxon>Paenibacillus</taxon>
    </lineage>
</organism>
<feature type="transmembrane region" description="Helical" evidence="1">
    <location>
        <begin position="226"/>
        <end position="251"/>
    </location>
</feature>
<proteinExistence type="predicted"/>
<name>A0A916YXH5_9BACL</name>